<evidence type="ECO:0000256" key="3">
    <source>
        <dbReference type="ARBA" id="ARBA00006743"/>
    </source>
</evidence>
<dbReference type="CDD" id="cd00537">
    <property type="entry name" value="MTHFR"/>
    <property type="match status" value="1"/>
</dbReference>
<comment type="pathway">
    <text evidence="2 8">One-carbon metabolism; tetrahydrofolate interconversion.</text>
</comment>
<protein>
    <recommendedName>
        <fullName evidence="8">Methylenetetrahydrofolate reductase</fullName>
    </recommendedName>
</protein>
<dbReference type="AlphaFoldDB" id="A0A096AHY3"/>
<comment type="similarity">
    <text evidence="3 8">Belongs to the methylenetetrahydrofolate reductase family.</text>
</comment>
<comment type="cofactor">
    <cofactor evidence="1 8">
        <name>FAD</name>
        <dbReference type="ChEBI" id="CHEBI:57692"/>
    </cofactor>
</comment>
<dbReference type="GO" id="GO:0071949">
    <property type="term" value="F:FAD binding"/>
    <property type="evidence" value="ECO:0007669"/>
    <property type="project" value="TreeGrafter"/>
</dbReference>
<evidence type="ECO:0000313" key="10">
    <source>
        <dbReference type="Proteomes" id="UP000029628"/>
    </source>
</evidence>
<comment type="caution">
    <text evidence="9">The sequence shown here is derived from an EMBL/GenBank/DDBJ whole genome shotgun (WGS) entry which is preliminary data.</text>
</comment>
<organism evidence="9 10">
    <name type="scientific">Veillonella montpellierensis DNF00314</name>
    <dbReference type="NCBI Taxonomy" id="1401067"/>
    <lineage>
        <taxon>Bacteria</taxon>
        <taxon>Bacillati</taxon>
        <taxon>Bacillota</taxon>
        <taxon>Negativicutes</taxon>
        <taxon>Veillonellales</taxon>
        <taxon>Veillonellaceae</taxon>
        <taxon>Veillonella</taxon>
    </lineage>
</organism>
<dbReference type="GO" id="GO:0005829">
    <property type="term" value="C:cytosol"/>
    <property type="evidence" value="ECO:0007669"/>
    <property type="project" value="TreeGrafter"/>
</dbReference>
<evidence type="ECO:0000256" key="2">
    <source>
        <dbReference type="ARBA" id="ARBA00004777"/>
    </source>
</evidence>
<dbReference type="PANTHER" id="PTHR45754">
    <property type="entry name" value="METHYLENETETRAHYDROFOLATE REDUCTASE"/>
    <property type="match status" value="1"/>
</dbReference>
<reference evidence="9 10" key="1">
    <citation type="submission" date="2014-07" db="EMBL/GenBank/DDBJ databases">
        <authorList>
            <person name="McCorrison J."/>
            <person name="Sanka R."/>
            <person name="Torralba M."/>
            <person name="Gillis M."/>
            <person name="Haft D.H."/>
            <person name="Methe B."/>
            <person name="Sutton G."/>
            <person name="Nelson K.E."/>
        </authorList>
    </citation>
    <scope>NUCLEOTIDE SEQUENCE [LARGE SCALE GENOMIC DNA]</scope>
    <source>
        <strain evidence="9 10">DNF00314</strain>
    </source>
</reference>
<dbReference type="SUPFAM" id="SSF51730">
    <property type="entry name" value="FAD-linked oxidoreductase"/>
    <property type="match status" value="1"/>
</dbReference>
<dbReference type="GO" id="GO:0106312">
    <property type="term" value="F:methylenetetrahydrofolate reductase (NADH) activity"/>
    <property type="evidence" value="ECO:0007669"/>
    <property type="project" value="UniProtKB-EC"/>
</dbReference>
<evidence type="ECO:0000256" key="8">
    <source>
        <dbReference type="RuleBase" id="RU003862"/>
    </source>
</evidence>
<dbReference type="Gene3D" id="3.20.20.220">
    <property type="match status" value="1"/>
</dbReference>
<dbReference type="PANTHER" id="PTHR45754:SF3">
    <property type="entry name" value="METHYLENETETRAHYDROFOLATE REDUCTASE (NADPH)"/>
    <property type="match status" value="1"/>
</dbReference>
<evidence type="ECO:0000256" key="1">
    <source>
        <dbReference type="ARBA" id="ARBA00001974"/>
    </source>
</evidence>
<evidence type="ECO:0000256" key="4">
    <source>
        <dbReference type="ARBA" id="ARBA00022630"/>
    </source>
</evidence>
<proteinExistence type="inferred from homology"/>
<comment type="catalytic activity">
    <reaction evidence="7">
        <text>(6S)-5-methyl-5,6,7,8-tetrahydrofolate + NAD(+) = (6R)-5,10-methylene-5,6,7,8-tetrahydrofolate + NADH + H(+)</text>
        <dbReference type="Rhea" id="RHEA:19821"/>
        <dbReference type="ChEBI" id="CHEBI:15378"/>
        <dbReference type="ChEBI" id="CHEBI:15636"/>
        <dbReference type="ChEBI" id="CHEBI:18608"/>
        <dbReference type="ChEBI" id="CHEBI:57540"/>
        <dbReference type="ChEBI" id="CHEBI:57945"/>
        <dbReference type="EC" id="1.5.1.54"/>
    </reaction>
    <physiologicalReaction direction="right-to-left" evidence="7">
        <dbReference type="Rhea" id="RHEA:19823"/>
    </physiologicalReaction>
</comment>
<sequence>MTLREKHEQHQFTITVELDPPKSSSAQKTFDEAKRLQGKIDAINIADSPMSNMRMSPIALSHLLQSQSNVETIFHLTCRDRNIIGLQSELLGAAALGVHNILTLTGDQPTNGDHPQAKAVFEVDSMGLLHIASSLNEGHDLAGNPLDAPTNFYIGTTGNPCADDLVSEKEKINKKIDNGAQFIQTQPIYDLEKAKRFIDSMASLNIPIMLGLIPLKSYKMATYLDTKVPGITISKSILERVKIGGKEAGLEVAIETLQEIKKIAHGVHIMPLNDIDTVLHLIDNV</sequence>
<dbReference type="RefSeq" id="WP_038153185.1">
    <property type="nucleotide sequence ID" value="NZ_JRNT01000039.1"/>
</dbReference>
<dbReference type="eggNOG" id="COG0685">
    <property type="taxonomic scope" value="Bacteria"/>
</dbReference>
<name>A0A096AHY3_9FIRM</name>
<dbReference type="InterPro" id="IPR003171">
    <property type="entry name" value="Mehydrof_redctse-like"/>
</dbReference>
<keyword evidence="10" id="KW-1185">Reference proteome</keyword>
<evidence type="ECO:0000256" key="6">
    <source>
        <dbReference type="ARBA" id="ARBA00023002"/>
    </source>
</evidence>
<gene>
    <name evidence="9" type="ORF">HMPREF0872_08200</name>
</gene>
<evidence type="ECO:0000256" key="5">
    <source>
        <dbReference type="ARBA" id="ARBA00022827"/>
    </source>
</evidence>
<dbReference type="GO" id="GO:0035999">
    <property type="term" value="P:tetrahydrofolate interconversion"/>
    <property type="evidence" value="ECO:0007669"/>
    <property type="project" value="UniProtKB-UniPathway"/>
</dbReference>
<accession>A0A096AHY3</accession>
<dbReference type="EMBL" id="JRNT01000039">
    <property type="protein sequence ID" value="KGF46470.1"/>
    <property type="molecule type" value="Genomic_DNA"/>
</dbReference>
<dbReference type="InterPro" id="IPR029041">
    <property type="entry name" value="FAD-linked_oxidoreductase-like"/>
</dbReference>
<evidence type="ECO:0000313" key="9">
    <source>
        <dbReference type="EMBL" id="KGF46470.1"/>
    </source>
</evidence>
<evidence type="ECO:0000256" key="7">
    <source>
        <dbReference type="ARBA" id="ARBA00048628"/>
    </source>
</evidence>
<dbReference type="GO" id="GO:0009086">
    <property type="term" value="P:methionine biosynthetic process"/>
    <property type="evidence" value="ECO:0007669"/>
    <property type="project" value="TreeGrafter"/>
</dbReference>
<dbReference type="Proteomes" id="UP000029628">
    <property type="component" value="Unassembled WGS sequence"/>
</dbReference>
<keyword evidence="4 8" id="KW-0285">Flavoprotein</keyword>
<dbReference type="Pfam" id="PF02219">
    <property type="entry name" value="MTHFR"/>
    <property type="match status" value="1"/>
</dbReference>
<dbReference type="UniPathway" id="UPA00193"/>
<keyword evidence="6 8" id="KW-0560">Oxidoreductase</keyword>
<keyword evidence="5 8" id="KW-0274">FAD</keyword>